<evidence type="ECO:0000256" key="3">
    <source>
        <dbReference type="ARBA" id="ARBA00023163"/>
    </source>
</evidence>
<keyword evidence="3" id="KW-0804">Transcription</keyword>
<evidence type="ECO:0000313" key="6">
    <source>
        <dbReference type="Proteomes" id="UP000525987"/>
    </source>
</evidence>
<dbReference type="Pfam" id="PF00392">
    <property type="entry name" value="GntR"/>
    <property type="match status" value="1"/>
</dbReference>
<feature type="domain" description="HTH gntR-type" evidence="4">
    <location>
        <begin position="22"/>
        <end position="90"/>
    </location>
</feature>
<comment type="caution">
    <text evidence="5">The sequence shown here is derived from an EMBL/GenBank/DDBJ whole genome shotgun (WGS) entry which is preliminary data.</text>
</comment>
<reference evidence="5 6" key="1">
    <citation type="submission" date="2020-08" db="EMBL/GenBank/DDBJ databases">
        <title>Genomic Encyclopedia of Type Strains, Phase III (KMG-III): the genomes of soil and plant-associated and newly described type strains.</title>
        <authorList>
            <person name="Whitman W."/>
        </authorList>
    </citation>
    <scope>NUCLEOTIDE SEQUENCE [LARGE SCALE GENOMIC DNA]</scope>
    <source>
        <strain evidence="5 6">CECT 5995</strain>
    </source>
</reference>
<evidence type="ECO:0000259" key="4">
    <source>
        <dbReference type="PROSITE" id="PS50949"/>
    </source>
</evidence>
<dbReference type="PRINTS" id="PR00035">
    <property type="entry name" value="HTHGNTR"/>
</dbReference>
<evidence type="ECO:0000256" key="2">
    <source>
        <dbReference type="ARBA" id="ARBA00023125"/>
    </source>
</evidence>
<dbReference type="PROSITE" id="PS50949">
    <property type="entry name" value="HTH_GNTR"/>
    <property type="match status" value="1"/>
</dbReference>
<evidence type="ECO:0000313" key="5">
    <source>
        <dbReference type="EMBL" id="MBB3143280.1"/>
    </source>
</evidence>
<dbReference type="InterPro" id="IPR036390">
    <property type="entry name" value="WH_DNA-bd_sf"/>
</dbReference>
<dbReference type="SMART" id="SM00895">
    <property type="entry name" value="FCD"/>
    <property type="match status" value="1"/>
</dbReference>
<name>A0A7W5C202_9GAMM</name>
<dbReference type="EMBL" id="JACHXM010000040">
    <property type="protein sequence ID" value="MBB3143280.1"/>
    <property type="molecule type" value="Genomic_DNA"/>
</dbReference>
<keyword evidence="1" id="KW-0805">Transcription regulation</keyword>
<dbReference type="SUPFAM" id="SSF48008">
    <property type="entry name" value="GntR ligand-binding domain-like"/>
    <property type="match status" value="1"/>
</dbReference>
<dbReference type="Gene3D" id="1.20.120.530">
    <property type="entry name" value="GntR ligand-binding domain-like"/>
    <property type="match status" value="1"/>
</dbReference>
<dbReference type="Proteomes" id="UP000525987">
    <property type="component" value="Unassembled WGS sequence"/>
</dbReference>
<dbReference type="Gene3D" id="1.10.10.10">
    <property type="entry name" value="Winged helix-like DNA-binding domain superfamily/Winged helix DNA-binding domain"/>
    <property type="match status" value="1"/>
</dbReference>
<dbReference type="GO" id="GO:0003700">
    <property type="term" value="F:DNA-binding transcription factor activity"/>
    <property type="evidence" value="ECO:0007669"/>
    <property type="project" value="InterPro"/>
</dbReference>
<keyword evidence="6" id="KW-1185">Reference proteome</keyword>
<accession>A0A7W5C202</accession>
<gene>
    <name evidence="5" type="ORF">FHR96_004201</name>
</gene>
<dbReference type="SMART" id="SM00345">
    <property type="entry name" value="HTH_GNTR"/>
    <property type="match status" value="1"/>
</dbReference>
<keyword evidence="2 5" id="KW-0238">DNA-binding</keyword>
<evidence type="ECO:0000256" key="1">
    <source>
        <dbReference type="ARBA" id="ARBA00023015"/>
    </source>
</evidence>
<dbReference type="RefSeq" id="WP_246393067.1">
    <property type="nucleotide sequence ID" value="NZ_JACHXM010000040.1"/>
</dbReference>
<dbReference type="Pfam" id="PF07729">
    <property type="entry name" value="FCD"/>
    <property type="match status" value="1"/>
</dbReference>
<protein>
    <submittedName>
        <fullName evidence="5">DNA-binding FadR family transcriptional regulator</fullName>
    </submittedName>
</protein>
<dbReference type="CDD" id="cd07377">
    <property type="entry name" value="WHTH_GntR"/>
    <property type="match status" value="1"/>
</dbReference>
<dbReference type="InterPro" id="IPR011711">
    <property type="entry name" value="GntR_C"/>
</dbReference>
<dbReference type="InterPro" id="IPR008920">
    <property type="entry name" value="TF_FadR/GntR_C"/>
</dbReference>
<dbReference type="AlphaFoldDB" id="A0A7W5C202"/>
<dbReference type="InterPro" id="IPR036388">
    <property type="entry name" value="WH-like_DNA-bd_sf"/>
</dbReference>
<organism evidence="5 6">
    <name type="scientific">Halomonas organivorans</name>
    <dbReference type="NCBI Taxonomy" id="257772"/>
    <lineage>
        <taxon>Bacteria</taxon>
        <taxon>Pseudomonadati</taxon>
        <taxon>Pseudomonadota</taxon>
        <taxon>Gammaproteobacteria</taxon>
        <taxon>Oceanospirillales</taxon>
        <taxon>Halomonadaceae</taxon>
        <taxon>Halomonas</taxon>
    </lineage>
</organism>
<dbReference type="PANTHER" id="PTHR43537">
    <property type="entry name" value="TRANSCRIPTIONAL REGULATOR, GNTR FAMILY"/>
    <property type="match status" value="1"/>
</dbReference>
<sequence length="250" mass="27986">MAKGSEMAISSSWEVQRVNRGGSLSQAVVEQLERRITSGEAPVGSKLPTESELCEAFGVSRTVVREAITHLKSLGLVETRRGVGTTVLRNEAAEARPAVHVSPRTVEDILQVLELRLTLEPQAAELAALRHDAEDRRRLEARHAEFVAAQAAHSQARREDFAFHHAIIKATHNVCFDRLYEPLSDSMIPRAKLLSADIDPRGTARYLERVNEEHVRILEAILERDGPGARAAMQQHLERSRDMYARYRDS</sequence>
<proteinExistence type="predicted"/>
<dbReference type="SUPFAM" id="SSF46785">
    <property type="entry name" value="Winged helix' DNA-binding domain"/>
    <property type="match status" value="1"/>
</dbReference>
<dbReference type="PANTHER" id="PTHR43537:SF5">
    <property type="entry name" value="UXU OPERON TRANSCRIPTIONAL REGULATOR"/>
    <property type="match status" value="1"/>
</dbReference>
<dbReference type="InterPro" id="IPR000524">
    <property type="entry name" value="Tscrpt_reg_HTH_GntR"/>
</dbReference>
<dbReference type="GO" id="GO:0003677">
    <property type="term" value="F:DNA binding"/>
    <property type="evidence" value="ECO:0007669"/>
    <property type="project" value="UniProtKB-KW"/>
</dbReference>